<reference evidence="20 21" key="1">
    <citation type="submission" date="2015-11" db="EMBL/GenBank/DDBJ databases">
        <title>The genome of Debaryomyces fabryi.</title>
        <authorList>
            <person name="Tafer H."/>
            <person name="Lopandic K."/>
        </authorList>
    </citation>
    <scope>NUCLEOTIDE SEQUENCE [LARGE SCALE GENOMIC DNA]</scope>
    <source>
        <strain evidence="20 21">CBS 789</strain>
    </source>
</reference>
<evidence type="ECO:0000256" key="7">
    <source>
        <dbReference type="ARBA" id="ARBA00022827"/>
    </source>
</evidence>
<dbReference type="SUPFAM" id="SSF47203">
    <property type="entry name" value="Acyl-CoA dehydrogenase C-terminal domain-like"/>
    <property type="match status" value="2"/>
</dbReference>
<evidence type="ECO:0000256" key="12">
    <source>
        <dbReference type="PIRNR" id="PIRNR000168"/>
    </source>
</evidence>
<dbReference type="InterPro" id="IPR012258">
    <property type="entry name" value="Acyl-CoA_oxidase"/>
</dbReference>
<dbReference type="InterPro" id="IPR006091">
    <property type="entry name" value="Acyl-CoA_Oxase/DH_mid-dom"/>
</dbReference>
<keyword evidence="21" id="KW-1185">Reference proteome</keyword>
<dbReference type="GeneID" id="26842131"/>
<evidence type="ECO:0000259" key="16">
    <source>
        <dbReference type="Pfam" id="PF01756"/>
    </source>
</evidence>
<feature type="domain" description="Acyl-CoA oxidase C-alpha1" evidence="19">
    <location>
        <begin position="292"/>
        <end position="468"/>
    </location>
</feature>
<evidence type="ECO:0000256" key="3">
    <source>
        <dbReference type="ARBA" id="ARBA00004275"/>
    </source>
</evidence>
<comment type="subcellular location">
    <subcellularLocation>
        <location evidence="3">Peroxisome</location>
    </subcellularLocation>
</comment>
<name>A0A0V1PS95_9ASCO</name>
<dbReference type="InterPro" id="IPR046373">
    <property type="entry name" value="Acyl-CoA_Oxase/DH_mid-dom_sf"/>
</dbReference>
<dbReference type="InterPro" id="IPR037069">
    <property type="entry name" value="AcylCoA_DH/ox_N_sf"/>
</dbReference>
<evidence type="ECO:0000256" key="15">
    <source>
        <dbReference type="SAM" id="MobiDB-lite"/>
    </source>
</evidence>
<comment type="pathway">
    <text evidence="4">Lipid metabolism; peroxisomal fatty acid beta-oxidation.</text>
</comment>
<dbReference type="SUPFAM" id="SSF56645">
    <property type="entry name" value="Acyl-CoA dehydrogenase NM domain-like"/>
    <property type="match status" value="1"/>
</dbReference>
<evidence type="ECO:0000256" key="1">
    <source>
        <dbReference type="ARBA" id="ARBA00001201"/>
    </source>
</evidence>
<evidence type="ECO:0000256" key="10">
    <source>
        <dbReference type="ARBA" id="ARBA00023098"/>
    </source>
</evidence>
<dbReference type="Pfam" id="PF02770">
    <property type="entry name" value="Acyl-CoA_dh_M"/>
    <property type="match status" value="1"/>
</dbReference>
<dbReference type="GO" id="GO:0003997">
    <property type="term" value="F:acyl-CoA oxidase activity"/>
    <property type="evidence" value="ECO:0007669"/>
    <property type="project" value="UniProtKB-EC"/>
</dbReference>
<evidence type="ECO:0000256" key="9">
    <source>
        <dbReference type="ARBA" id="ARBA00023002"/>
    </source>
</evidence>
<dbReference type="InterPro" id="IPR055060">
    <property type="entry name" value="ACOX_C_alpha1"/>
</dbReference>
<dbReference type="FunFam" id="2.40.110.10:FF:000003">
    <property type="entry name" value="Acyl-coenzyme A oxidase"/>
    <property type="match status" value="1"/>
</dbReference>
<comment type="caution">
    <text evidence="20">The sequence shown here is derived from an EMBL/GenBank/DDBJ whole genome shotgun (WGS) entry which is preliminary data.</text>
</comment>
<dbReference type="PIRSF" id="PIRSF000168">
    <property type="entry name" value="Acyl-CoA_oxidase"/>
    <property type="match status" value="1"/>
</dbReference>
<dbReference type="GO" id="GO:0033540">
    <property type="term" value="P:fatty acid beta-oxidation using acyl-CoA oxidase"/>
    <property type="evidence" value="ECO:0007669"/>
    <property type="project" value="UniProtKB-UniPathway"/>
</dbReference>
<feature type="active site" description="Proton acceptor" evidence="13">
    <location>
        <position position="454"/>
    </location>
</feature>
<organism evidence="20 21">
    <name type="scientific">Debaryomyces fabryi</name>
    <dbReference type="NCBI Taxonomy" id="58627"/>
    <lineage>
        <taxon>Eukaryota</taxon>
        <taxon>Fungi</taxon>
        <taxon>Dikarya</taxon>
        <taxon>Ascomycota</taxon>
        <taxon>Saccharomycotina</taxon>
        <taxon>Pichiomycetes</taxon>
        <taxon>Debaryomycetaceae</taxon>
        <taxon>Debaryomyces</taxon>
    </lineage>
</organism>
<comment type="similarity">
    <text evidence="5 12">Belongs to the acyl-CoA oxidase family.</text>
</comment>
<keyword evidence="9" id="KW-0560">Oxidoreductase</keyword>
<dbReference type="GO" id="GO:0005504">
    <property type="term" value="F:fatty acid binding"/>
    <property type="evidence" value="ECO:0007669"/>
    <property type="project" value="TreeGrafter"/>
</dbReference>
<dbReference type="Proteomes" id="UP000054251">
    <property type="component" value="Unassembled WGS sequence"/>
</dbReference>
<dbReference type="Pfam" id="PF01756">
    <property type="entry name" value="ACOX"/>
    <property type="match status" value="1"/>
</dbReference>
<feature type="compositionally biased region" description="Basic and acidic residues" evidence="15">
    <location>
        <begin position="686"/>
        <end position="699"/>
    </location>
</feature>
<comment type="cofactor">
    <cofactor evidence="2">
        <name>FAD</name>
        <dbReference type="ChEBI" id="CHEBI:57692"/>
    </cofactor>
</comment>
<dbReference type="AlphaFoldDB" id="A0A0V1PS95"/>
<dbReference type="OrthoDB" id="538336at2759"/>
<dbReference type="PANTHER" id="PTHR10909:SF352">
    <property type="entry name" value="ACYL-COENZYME A OXIDASE-LIKE PROTEIN"/>
    <property type="match status" value="1"/>
</dbReference>
<evidence type="ECO:0000259" key="17">
    <source>
        <dbReference type="Pfam" id="PF02770"/>
    </source>
</evidence>
<evidence type="ECO:0000256" key="4">
    <source>
        <dbReference type="ARBA" id="ARBA00004846"/>
    </source>
</evidence>
<feature type="domain" description="Acyl-coenzyme A oxidase N-terminal" evidence="18">
    <location>
        <begin position="31"/>
        <end position="147"/>
    </location>
</feature>
<feature type="region of interest" description="Disordered" evidence="15">
    <location>
        <begin position="686"/>
        <end position="706"/>
    </location>
</feature>
<evidence type="ECO:0000256" key="14">
    <source>
        <dbReference type="PIRSR" id="PIRSR000168-2"/>
    </source>
</evidence>
<evidence type="ECO:0000256" key="6">
    <source>
        <dbReference type="ARBA" id="ARBA00022630"/>
    </source>
</evidence>
<dbReference type="PANTHER" id="PTHR10909">
    <property type="entry name" value="ELECTRON TRANSPORT OXIDOREDUCTASE"/>
    <property type="match status" value="1"/>
</dbReference>
<dbReference type="GO" id="GO:0055088">
    <property type="term" value="P:lipid homeostasis"/>
    <property type="evidence" value="ECO:0007669"/>
    <property type="project" value="TreeGrafter"/>
</dbReference>
<dbReference type="UniPathway" id="UPA00661"/>
<dbReference type="FunFam" id="1.20.140.10:FF:000015">
    <property type="entry name" value="Acyl-coenzyme A oxidase"/>
    <property type="match status" value="1"/>
</dbReference>
<keyword evidence="7 12" id="KW-0274">FAD</keyword>
<feature type="compositionally biased region" description="Polar residues" evidence="15">
    <location>
        <begin position="1"/>
        <end position="11"/>
    </location>
</feature>
<evidence type="ECO:0000256" key="11">
    <source>
        <dbReference type="ARBA" id="ARBA00023140"/>
    </source>
</evidence>
<evidence type="ECO:0000313" key="21">
    <source>
        <dbReference type="Proteomes" id="UP000054251"/>
    </source>
</evidence>
<dbReference type="GO" id="GO:0005777">
    <property type="term" value="C:peroxisome"/>
    <property type="evidence" value="ECO:0007669"/>
    <property type="project" value="UniProtKB-SubCell"/>
</dbReference>
<evidence type="ECO:0000259" key="18">
    <source>
        <dbReference type="Pfam" id="PF14749"/>
    </source>
</evidence>
<evidence type="ECO:0000259" key="19">
    <source>
        <dbReference type="Pfam" id="PF22924"/>
    </source>
</evidence>
<feature type="binding site" evidence="14">
    <location>
        <position position="157"/>
    </location>
    <ligand>
        <name>FAD</name>
        <dbReference type="ChEBI" id="CHEBI:57692"/>
    </ligand>
</feature>
<feature type="domain" description="Acyl-CoA oxidase/dehydrogenase middle" evidence="17">
    <location>
        <begin position="153"/>
        <end position="262"/>
    </location>
</feature>
<evidence type="ECO:0000256" key="2">
    <source>
        <dbReference type="ARBA" id="ARBA00001974"/>
    </source>
</evidence>
<dbReference type="Pfam" id="PF14749">
    <property type="entry name" value="Acyl-CoA_ox_N"/>
    <property type="match status" value="1"/>
</dbReference>
<comment type="catalytic activity">
    <reaction evidence="1">
        <text>a 2,3-saturated acyl-CoA + O2 = a (2E)-enoyl-CoA + H2O2</text>
        <dbReference type="Rhea" id="RHEA:38959"/>
        <dbReference type="ChEBI" id="CHEBI:15379"/>
        <dbReference type="ChEBI" id="CHEBI:16240"/>
        <dbReference type="ChEBI" id="CHEBI:58856"/>
        <dbReference type="ChEBI" id="CHEBI:65111"/>
        <dbReference type="EC" id="1.3.3.6"/>
    </reaction>
</comment>
<dbReference type="Pfam" id="PF22924">
    <property type="entry name" value="ACOX_C_alpha1"/>
    <property type="match status" value="1"/>
</dbReference>
<evidence type="ECO:0000256" key="8">
    <source>
        <dbReference type="ARBA" id="ARBA00022832"/>
    </source>
</evidence>
<dbReference type="InterPro" id="IPR002655">
    <property type="entry name" value="Acyl-CoA_oxidase_C"/>
</dbReference>
<gene>
    <name evidence="20" type="ORF">AC631_05122</name>
</gene>
<proteinExistence type="inferred from homology"/>
<dbReference type="GO" id="GO:0071949">
    <property type="term" value="F:FAD binding"/>
    <property type="evidence" value="ECO:0007669"/>
    <property type="project" value="InterPro"/>
</dbReference>
<evidence type="ECO:0000256" key="13">
    <source>
        <dbReference type="PIRSR" id="PIRSR000168-1"/>
    </source>
</evidence>
<feature type="region of interest" description="Disordered" evidence="15">
    <location>
        <begin position="1"/>
        <end position="20"/>
    </location>
</feature>
<accession>A0A0V1PS95</accession>
<evidence type="ECO:0000313" key="20">
    <source>
        <dbReference type="EMBL" id="KRZ99111.1"/>
    </source>
</evidence>
<dbReference type="RefSeq" id="XP_015465214.1">
    <property type="nucleotide sequence ID" value="XM_015613951.1"/>
</dbReference>
<dbReference type="InterPro" id="IPR009100">
    <property type="entry name" value="AcylCoA_DH/oxidase_NM_dom_sf"/>
</dbReference>
<protein>
    <recommendedName>
        <fullName evidence="12">Acyl-coenzyme A oxidase</fullName>
    </recommendedName>
</protein>
<dbReference type="Gene3D" id="1.10.540.10">
    <property type="entry name" value="Acyl-CoA dehydrogenase/oxidase, N-terminal domain"/>
    <property type="match status" value="1"/>
</dbReference>
<feature type="binding site" evidence="14">
    <location>
        <position position="196"/>
    </location>
    <ligand>
        <name>FAD</name>
        <dbReference type="ChEBI" id="CHEBI:57692"/>
    </ligand>
</feature>
<dbReference type="Gene3D" id="2.40.110.10">
    <property type="entry name" value="Butyryl-CoA Dehydrogenase, subunit A, domain 2"/>
    <property type="match status" value="1"/>
</dbReference>
<keyword evidence="11" id="KW-0576">Peroxisome</keyword>
<keyword evidence="10" id="KW-0443">Lipid metabolism</keyword>
<dbReference type="EMBL" id="LMYN01000173">
    <property type="protein sequence ID" value="KRZ99111.1"/>
    <property type="molecule type" value="Genomic_DNA"/>
</dbReference>
<dbReference type="InterPro" id="IPR036250">
    <property type="entry name" value="AcylCo_DH-like_C"/>
</dbReference>
<sequence>MNSSNIVNNSAPPNPSKSIQDERLQKQFEPTIMHEFLEGSRENSQQILRLYQQMERDPILSSSYKDYELNRLEERTKSAMRINLLSRYIEGDSPSDFHRRLNLLAVYDPSTGIRLSINLGLFVNCIKGNGTAAQYKYWCIDKETTKIKSAYGCFGMTELGHGSNVAGCETTATFDEENDEFIINTPHIGATKWWIGGALHVATHCVVYARLIVKEKDYGVKTFVVPLRDSNHDVMPGITIGDIGGKMGREGVDNGWIQFSNVKIPRFFMLQRFCKVSRNGEVELPPLQQLVYISLLGGRVMMAVDSYRISARFITIAIRYAIGRRQFKKEGGNDNGDGLESKLLDYPLHQRRLIPYLALTYAMAVGTKKLENDHAACLKEFDYAVNSNDKVTLQKAIETTKSLFIDSASLKSTCTWLAGDCITESRQACGGHGYSAYSGFGKTYADWTVQCTYEGDNSVLGMSAGKAIISNTAQVIKKNKKITGSISFLSNAKNYINDELFLKSDDDLQDLSLVLRALEVLICRLASQSMDVLQSIGDNNWDHVSYQRVLLSKLRCHHYLLQTFMSRIDTADESTKQILKDVAKTYAYTSILESFSAEFLSLNVTSPKFMNHLKSNVIPIYLKKLRSQAVALTDSFQQPDMVLNSPIGNYNGDIYENYFKVVKNANPPINTKAPYSGAIEAMLNRPSKEERERYEKSAEAAKILSN</sequence>
<keyword evidence="6 12" id="KW-0285">Flavoprotein</keyword>
<evidence type="ECO:0000256" key="5">
    <source>
        <dbReference type="ARBA" id="ARBA00006288"/>
    </source>
</evidence>
<dbReference type="FunFam" id="1.10.540.10:FF:000018">
    <property type="entry name" value="Acyl-coenzyme A oxidase"/>
    <property type="match status" value="1"/>
</dbReference>
<dbReference type="Gene3D" id="1.20.140.10">
    <property type="entry name" value="Butyryl-CoA Dehydrogenase, subunit A, domain 3"/>
    <property type="match status" value="2"/>
</dbReference>
<dbReference type="InterPro" id="IPR029320">
    <property type="entry name" value="Acyl-CoA_ox_N"/>
</dbReference>
<keyword evidence="8" id="KW-0276">Fatty acid metabolism</keyword>
<feature type="domain" description="Acyl-CoA oxidase C-terminal" evidence="16">
    <location>
        <begin position="511"/>
        <end position="684"/>
    </location>
</feature>